<dbReference type="GO" id="GO:0032993">
    <property type="term" value="C:protein-DNA complex"/>
    <property type="evidence" value="ECO:0007669"/>
    <property type="project" value="TreeGrafter"/>
</dbReference>
<dbReference type="EMBL" id="LRDC01000032">
    <property type="protein sequence ID" value="KVX00867.1"/>
    <property type="molecule type" value="Genomic_DNA"/>
</dbReference>
<dbReference type="InterPro" id="IPR007492">
    <property type="entry name" value="LytTR_DNA-bd_dom"/>
</dbReference>
<dbReference type="GO" id="GO:0006355">
    <property type="term" value="P:regulation of DNA-templated transcription"/>
    <property type="evidence" value="ECO:0007669"/>
    <property type="project" value="TreeGrafter"/>
</dbReference>
<dbReference type="PROSITE" id="PS50930">
    <property type="entry name" value="HTH_LYTTR"/>
    <property type="match status" value="1"/>
</dbReference>
<dbReference type="PROSITE" id="PS50110">
    <property type="entry name" value="RESPONSE_REGULATORY"/>
    <property type="match status" value="1"/>
</dbReference>
<evidence type="ECO:0000313" key="6">
    <source>
        <dbReference type="EMBL" id="KVX00867.1"/>
    </source>
</evidence>
<keyword evidence="1" id="KW-0902">Two-component regulatory system</keyword>
<dbReference type="PANTHER" id="PTHR48111:SF3">
    <property type="entry name" value="TRANSCRIPTIONAL REGULATORY PROTEIN BTSR"/>
    <property type="match status" value="1"/>
</dbReference>
<dbReference type="NCBIfam" id="NF008677">
    <property type="entry name" value="PRK11697.1"/>
    <property type="match status" value="1"/>
</dbReference>
<dbReference type="GO" id="GO:0000976">
    <property type="term" value="F:transcription cis-regulatory region binding"/>
    <property type="evidence" value="ECO:0007669"/>
    <property type="project" value="TreeGrafter"/>
</dbReference>
<accession>A0A106BYB6</accession>
<feature type="domain" description="Response regulatory" evidence="4">
    <location>
        <begin position="3"/>
        <end position="116"/>
    </location>
</feature>
<evidence type="ECO:0000256" key="3">
    <source>
        <dbReference type="PROSITE-ProRule" id="PRU00169"/>
    </source>
</evidence>
<reference evidence="6 7" key="1">
    <citation type="submission" date="2016-01" db="EMBL/GenBank/DDBJ databases">
        <title>Draft genome of the antarctic isolate Shewanella frigidimarina Ag06-30.</title>
        <authorList>
            <person name="Parmeciano Di Noto G."/>
            <person name="Vazquez S."/>
            <person name="Mac Cormack W."/>
            <person name="Iriarte A."/>
            <person name="Quiroga C."/>
        </authorList>
    </citation>
    <scope>NUCLEOTIDE SEQUENCE [LARGE SCALE GENOMIC DNA]</scope>
    <source>
        <strain evidence="6 7">Ag06-30</strain>
    </source>
</reference>
<evidence type="ECO:0000259" key="4">
    <source>
        <dbReference type="PROSITE" id="PS50110"/>
    </source>
</evidence>
<dbReference type="Pfam" id="PF00072">
    <property type="entry name" value="Response_reg"/>
    <property type="match status" value="1"/>
</dbReference>
<evidence type="ECO:0000259" key="5">
    <source>
        <dbReference type="PROSITE" id="PS50930"/>
    </source>
</evidence>
<dbReference type="InterPro" id="IPR011006">
    <property type="entry name" value="CheY-like_superfamily"/>
</dbReference>
<dbReference type="SMART" id="SM00448">
    <property type="entry name" value="REC"/>
    <property type="match status" value="1"/>
</dbReference>
<feature type="modified residue" description="4-aspartylphosphate" evidence="3">
    <location>
        <position position="54"/>
    </location>
</feature>
<dbReference type="Proteomes" id="UP000055702">
    <property type="component" value="Unassembled WGS sequence"/>
</dbReference>
<protein>
    <submittedName>
        <fullName evidence="6">Two-component system response regulator</fullName>
    </submittedName>
</protein>
<proteinExistence type="predicted"/>
<dbReference type="Gene3D" id="3.40.50.2300">
    <property type="match status" value="1"/>
</dbReference>
<gene>
    <name evidence="6" type="ORF">AWJ07_19390</name>
</gene>
<dbReference type="GO" id="GO:0000156">
    <property type="term" value="F:phosphorelay response regulator activity"/>
    <property type="evidence" value="ECO:0007669"/>
    <property type="project" value="TreeGrafter"/>
</dbReference>
<feature type="domain" description="HTH LytTR-type" evidence="5">
    <location>
        <begin position="135"/>
        <end position="235"/>
    </location>
</feature>
<dbReference type="Pfam" id="PF04397">
    <property type="entry name" value="LytTR"/>
    <property type="match status" value="1"/>
</dbReference>
<sequence length="236" mass="26512">MISCLIIDDEPFARQEVADLLDKHPDIKVLGQCSNAIEALQQINLLKPDLIFVDIQMPRINGMELIAMLNPEQMPRAVFITAFDEYAIKAFDNNAFDYLLKPIDEKRFNQTLDKVRTNMTPQPMTQILPTQLAHLPCYSGNKLKVVATADVEFIVSDVGGIHVCSNKGFSHTQLTLKVLEQKTALFRCHKQYLLAPSAISEIEITDTGAEVTTHSGAKVPVSRRYLKELKQLLGFQ</sequence>
<dbReference type="SUPFAM" id="SSF52172">
    <property type="entry name" value="CheY-like"/>
    <property type="match status" value="1"/>
</dbReference>
<dbReference type="InterPro" id="IPR001789">
    <property type="entry name" value="Sig_transdc_resp-reg_receiver"/>
</dbReference>
<organism evidence="6">
    <name type="scientific">Shewanella frigidimarina</name>
    <dbReference type="NCBI Taxonomy" id="56812"/>
    <lineage>
        <taxon>Bacteria</taxon>
        <taxon>Pseudomonadati</taxon>
        <taxon>Pseudomonadota</taxon>
        <taxon>Gammaproteobacteria</taxon>
        <taxon>Alteromonadales</taxon>
        <taxon>Shewanellaceae</taxon>
        <taxon>Shewanella</taxon>
    </lineage>
</organism>
<dbReference type="PANTHER" id="PTHR48111">
    <property type="entry name" value="REGULATOR OF RPOS"/>
    <property type="match status" value="1"/>
</dbReference>
<dbReference type="GO" id="GO:0005829">
    <property type="term" value="C:cytosol"/>
    <property type="evidence" value="ECO:0007669"/>
    <property type="project" value="TreeGrafter"/>
</dbReference>
<dbReference type="InterPro" id="IPR039420">
    <property type="entry name" value="WalR-like"/>
</dbReference>
<evidence type="ECO:0000256" key="1">
    <source>
        <dbReference type="ARBA" id="ARBA00023012"/>
    </source>
</evidence>
<evidence type="ECO:0000256" key="2">
    <source>
        <dbReference type="ARBA" id="ARBA00023125"/>
    </source>
</evidence>
<dbReference type="SMART" id="SM00850">
    <property type="entry name" value="LytTR"/>
    <property type="match status" value="1"/>
</dbReference>
<dbReference type="CDD" id="cd17532">
    <property type="entry name" value="REC_LytTR_AlgR-like"/>
    <property type="match status" value="1"/>
</dbReference>
<keyword evidence="3" id="KW-0597">Phosphoprotein</keyword>
<dbReference type="Gene3D" id="2.40.50.1020">
    <property type="entry name" value="LytTr DNA-binding domain"/>
    <property type="match status" value="1"/>
</dbReference>
<comment type="caution">
    <text evidence="6">The sequence shown here is derived from an EMBL/GenBank/DDBJ whole genome shotgun (WGS) entry which is preliminary data.</text>
</comment>
<dbReference type="FunFam" id="3.40.50.2300:FF:000051">
    <property type="entry name" value="Two-component response regulator yehT"/>
    <property type="match status" value="1"/>
</dbReference>
<dbReference type="AlphaFoldDB" id="A0A106BYB6"/>
<keyword evidence="2" id="KW-0238">DNA-binding</keyword>
<name>A0A106BYB6_SHEFR</name>
<evidence type="ECO:0000313" key="7">
    <source>
        <dbReference type="Proteomes" id="UP000055702"/>
    </source>
</evidence>
<dbReference type="RefSeq" id="WP_059746676.1">
    <property type="nucleotide sequence ID" value="NZ_JBOZOX010000026.1"/>
</dbReference>